<dbReference type="Proteomes" id="UP000691718">
    <property type="component" value="Unassembled WGS sequence"/>
</dbReference>
<dbReference type="EMBL" id="CAJQZP010001411">
    <property type="protein sequence ID" value="CAG5044354.1"/>
    <property type="molecule type" value="Genomic_DNA"/>
</dbReference>
<sequence length="79" mass="9714">MDIVLLDKLDSSSEEDYAEFDLHVLYWISNHMKFTEEYAEYRLLITWMKKTNEYSTQYAQVHSNNDRQRQQTRYIERAI</sequence>
<keyword evidence="2" id="KW-1185">Reference proteome</keyword>
<evidence type="ECO:0000313" key="1">
    <source>
        <dbReference type="EMBL" id="CAG5044354.1"/>
    </source>
</evidence>
<gene>
    <name evidence="1" type="ORF">PAPOLLO_LOCUS23004</name>
</gene>
<organism evidence="1 2">
    <name type="scientific">Parnassius apollo</name>
    <name type="common">Apollo butterfly</name>
    <name type="synonym">Papilio apollo</name>
    <dbReference type="NCBI Taxonomy" id="110799"/>
    <lineage>
        <taxon>Eukaryota</taxon>
        <taxon>Metazoa</taxon>
        <taxon>Ecdysozoa</taxon>
        <taxon>Arthropoda</taxon>
        <taxon>Hexapoda</taxon>
        <taxon>Insecta</taxon>
        <taxon>Pterygota</taxon>
        <taxon>Neoptera</taxon>
        <taxon>Endopterygota</taxon>
        <taxon>Lepidoptera</taxon>
        <taxon>Glossata</taxon>
        <taxon>Ditrysia</taxon>
        <taxon>Papilionoidea</taxon>
        <taxon>Papilionidae</taxon>
        <taxon>Parnassiinae</taxon>
        <taxon>Parnassini</taxon>
        <taxon>Parnassius</taxon>
        <taxon>Parnassius</taxon>
    </lineage>
</organism>
<evidence type="ECO:0000313" key="2">
    <source>
        <dbReference type="Proteomes" id="UP000691718"/>
    </source>
</evidence>
<name>A0A8S3XWL7_PARAO</name>
<proteinExistence type="predicted"/>
<comment type="caution">
    <text evidence="1">The sequence shown here is derived from an EMBL/GenBank/DDBJ whole genome shotgun (WGS) entry which is preliminary data.</text>
</comment>
<dbReference type="AlphaFoldDB" id="A0A8S3XWL7"/>
<protein>
    <submittedName>
        <fullName evidence="1">(apollo) hypothetical protein</fullName>
    </submittedName>
</protein>
<accession>A0A8S3XWL7</accession>
<reference evidence="1" key="1">
    <citation type="submission" date="2021-04" db="EMBL/GenBank/DDBJ databases">
        <authorList>
            <person name="Tunstrom K."/>
        </authorList>
    </citation>
    <scope>NUCLEOTIDE SEQUENCE</scope>
</reference>